<dbReference type="Proteomes" id="UP000464658">
    <property type="component" value="Chromosome"/>
</dbReference>
<gene>
    <name evidence="1" type="ORF">BsIDN1_68520</name>
</gene>
<proteinExistence type="predicted"/>
<evidence type="ECO:0000313" key="1">
    <source>
        <dbReference type="EMBL" id="BBP93234.1"/>
    </source>
</evidence>
<accession>A0A5S9MLU7</accession>
<organism evidence="1 2">
    <name type="scientific">Bacillus safensis</name>
    <dbReference type="NCBI Taxonomy" id="561879"/>
    <lineage>
        <taxon>Bacteria</taxon>
        <taxon>Bacillati</taxon>
        <taxon>Bacillota</taxon>
        <taxon>Bacilli</taxon>
        <taxon>Bacillales</taxon>
        <taxon>Bacillaceae</taxon>
        <taxon>Bacillus</taxon>
    </lineage>
</organism>
<evidence type="ECO:0008006" key="3">
    <source>
        <dbReference type="Google" id="ProtNLM"/>
    </source>
</evidence>
<protein>
    <recommendedName>
        <fullName evidence="3">PTS EIIA type-2 domain-containing protein</fullName>
    </recommendedName>
</protein>
<sequence>MLVKHPEDVSKKLQSLYQFLVRLTERKEVVEQLIKAASFEELTAALQVLEHPNEKNAAPISASVRKKD</sequence>
<dbReference type="EMBL" id="AP021906">
    <property type="protein sequence ID" value="BBP93234.1"/>
    <property type="molecule type" value="Genomic_DNA"/>
</dbReference>
<dbReference type="AlphaFoldDB" id="A0A5S9MLU7"/>
<name>A0A5S9MLU7_BACIA</name>
<evidence type="ECO:0000313" key="2">
    <source>
        <dbReference type="Proteomes" id="UP000464658"/>
    </source>
</evidence>
<reference evidence="1 2" key="1">
    <citation type="submission" date="2019-12" db="EMBL/GenBank/DDBJ databases">
        <title>Full genome sequence of a Bacillus safensis strain isolated from commercially available natto in Indonesia.</title>
        <authorList>
            <person name="Yoshida M."/>
            <person name="Uomi M."/>
            <person name="Waturangi D."/>
            <person name="Ekaputri J.J."/>
            <person name="Setiamarga D.H.E."/>
        </authorList>
    </citation>
    <scope>NUCLEOTIDE SEQUENCE [LARGE SCALE GENOMIC DNA]</scope>
    <source>
        <strain evidence="1 2">IDN1</strain>
    </source>
</reference>